<organism evidence="1 2">
    <name type="scientific">Zalaria obscura</name>
    <dbReference type="NCBI Taxonomy" id="2024903"/>
    <lineage>
        <taxon>Eukaryota</taxon>
        <taxon>Fungi</taxon>
        <taxon>Dikarya</taxon>
        <taxon>Ascomycota</taxon>
        <taxon>Pezizomycotina</taxon>
        <taxon>Dothideomycetes</taxon>
        <taxon>Dothideomycetidae</taxon>
        <taxon>Dothideales</taxon>
        <taxon>Zalariaceae</taxon>
        <taxon>Zalaria</taxon>
    </lineage>
</organism>
<evidence type="ECO:0000313" key="1">
    <source>
        <dbReference type="EMBL" id="KAK8198681.1"/>
    </source>
</evidence>
<dbReference type="Proteomes" id="UP001320706">
    <property type="component" value="Unassembled WGS sequence"/>
</dbReference>
<keyword evidence="2" id="KW-1185">Reference proteome</keyword>
<sequence length="155" mass="17728">MLIDLFAIPWRLVSRALPTDPRGWQRIGNKLRRKAIGCGFGEDQNMFEVWNTIGSQPPAIAITVEKPFWDYSNRISSRARPACRACNNLRSLLRLCPRLIHEVLTACAYAIPRACRHLAVKQIHRSSGTFTIPRRDLTAARAGLASVQWFQWWTL</sequence>
<proteinExistence type="predicted"/>
<dbReference type="EMBL" id="JAMKPW020000040">
    <property type="protein sequence ID" value="KAK8198681.1"/>
    <property type="molecule type" value="Genomic_DNA"/>
</dbReference>
<comment type="caution">
    <text evidence="1">The sequence shown here is derived from an EMBL/GenBank/DDBJ whole genome shotgun (WGS) entry which is preliminary data.</text>
</comment>
<evidence type="ECO:0000313" key="2">
    <source>
        <dbReference type="Proteomes" id="UP001320706"/>
    </source>
</evidence>
<accession>A0ACC3S977</accession>
<name>A0ACC3S977_9PEZI</name>
<gene>
    <name evidence="1" type="ORF">M8818_006548</name>
</gene>
<protein>
    <submittedName>
        <fullName evidence="1">Uncharacterized protein</fullName>
    </submittedName>
</protein>
<reference evidence="1" key="1">
    <citation type="submission" date="2024-02" db="EMBL/GenBank/DDBJ databases">
        <title>Metagenome Assembled Genome of Zalaria obscura JY119.</title>
        <authorList>
            <person name="Vighnesh L."/>
            <person name="Jagadeeshwari U."/>
            <person name="Venkata Ramana C."/>
            <person name="Sasikala C."/>
        </authorList>
    </citation>
    <scope>NUCLEOTIDE SEQUENCE</scope>
    <source>
        <strain evidence="1">JY119</strain>
    </source>
</reference>